<sequence>TLPVFLFSLLLLAVIATEAISPVLIPPVPPPPPISFNQRNQSFNFNTTSEDLINQMDLLPVHVEIYKVNSVL</sequence>
<dbReference type="Ensembl" id="ENSCSAVT00000007702.1">
    <property type="protein sequence ID" value="ENSCSAVP00000007603.1"/>
    <property type="gene ID" value="ENSCSAVG00000004547.1"/>
</dbReference>
<feature type="signal peptide" evidence="1">
    <location>
        <begin position="1"/>
        <end position="19"/>
    </location>
</feature>
<reference evidence="2" key="2">
    <citation type="submission" date="2025-08" db="UniProtKB">
        <authorList>
            <consortium name="Ensembl"/>
        </authorList>
    </citation>
    <scope>IDENTIFICATION</scope>
</reference>
<reference evidence="2" key="3">
    <citation type="submission" date="2025-09" db="UniProtKB">
        <authorList>
            <consortium name="Ensembl"/>
        </authorList>
    </citation>
    <scope>IDENTIFICATION</scope>
</reference>
<dbReference type="HOGENOM" id="CLU_2728719_0_0_1"/>
<feature type="chain" id="PRO_5003578241" evidence="1">
    <location>
        <begin position="20"/>
        <end position="72"/>
    </location>
</feature>
<name>H2YQJ5_CIOSA</name>
<reference evidence="3" key="1">
    <citation type="submission" date="2003-08" db="EMBL/GenBank/DDBJ databases">
        <authorList>
            <person name="Birren B."/>
            <person name="Nusbaum C."/>
            <person name="Abebe A."/>
            <person name="Abouelleil A."/>
            <person name="Adekoya E."/>
            <person name="Ait-zahra M."/>
            <person name="Allen N."/>
            <person name="Allen T."/>
            <person name="An P."/>
            <person name="Anderson M."/>
            <person name="Anderson S."/>
            <person name="Arachchi H."/>
            <person name="Armbruster J."/>
            <person name="Bachantsang P."/>
            <person name="Baldwin J."/>
            <person name="Barry A."/>
            <person name="Bayul T."/>
            <person name="Blitshsteyn B."/>
            <person name="Bloom T."/>
            <person name="Blye J."/>
            <person name="Boguslavskiy L."/>
            <person name="Borowsky M."/>
            <person name="Boukhgalter B."/>
            <person name="Brunache A."/>
            <person name="Butler J."/>
            <person name="Calixte N."/>
            <person name="Calvo S."/>
            <person name="Camarata J."/>
            <person name="Campo K."/>
            <person name="Chang J."/>
            <person name="Cheshatsang Y."/>
            <person name="Citroen M."/>
            <person name="Collymore A."/>
            <person name="Considine T."/>
            <person name="Cook A."/>
            <person name="Cooke P."/>
            <person name="Corum B."/>
            <person name="Cuomo C."/>
            <person name="David R."/>
            <person name="Dawoe T."/>
            <person name="Degray S."/>
            <person name="Dodge S."/>
            <person name="Dooley K."/>
            <person name="Dorje P."/>
            <person name="Dorjee K."/>
            <person name="Dorris L."/>
            <person name="Duffey N."/>
            <person name="Dupes A."/>
            <person name="Elkins T."/>
            <person name="Engels R."/>
            <person name="Erickson J."/>
            <person name="Farina A."/>
            <person name="Faro S."/>
            <person name="Ferreira P."/>
            <person name="Fischer H."/>
            <person name="Fitzgerald M."/>
            <person name="Foley K."/>
            <person name="Gage D."/>
            <person name="Galagan J."/>
            <person name="Gearin G."/>
            <person name="Gnerre S."/>
            <person name="Gnirke A."/>
            <person name="Goyette A."/>
            <person name="Graham J."/>
            <person name="Grandbois E."/>
            <person name="Gyaltsen K."/>
            <person name="Hafez N."/>
            <person name="Hagopian D."/>
            <person name="Hagos B."/>
            <person name="Hall J."/>
            <person name="Hatcher B."/>
            <person name="Heller A."/>
            <person name="Higgins H."/>
            <person name="Honan T."/>
            <person name="Horn A."/>
            <person name="Houde N."/>
            <person name="Hughes L."/>
            <person name="Hulme W."/>
            <person name="Husby E."/>
            <person name="Iliev I."/>
            <person name="Jaffe D."/>
            <person name="Jones C."/>
            <person name="Kamal M."/>
            <person name="Kamat A."/>
            <person name="Kamvysselis M."/>
            <person name="Karlsson E."/>
            <person name="Kells C."/>
            <person name="Kieu A."/>
            <person name="Kisner P."/>
            <person name="Kodira C."/>
            <person name="Kulbokas E."/>
            <person name="Labutti K."/>
            <person name="Lama D."/>
            <person name="Landers T."/>
            <person name="Leger J."/>
            <person name="Levine S."/>
            <person name="Lewis D."/>
            <person name="Lewis T."/>
            <person name="Lindblad-toh K."/>
            <person name="Liu X."/>
            <person name="Lokyitsang T."/>
            <person name="Lokyitsang Y."/>
            <person name="Lucien O."/>
            <person name="Lui A."/>
            <person name="Ma L.J."/>
            <person name="Mabbitt R."/>
            <person name="Macdonald J."/>
            <person name="Maclean C."/>
            <person name="Major J."/>
            <person name="Manning J."/>
            <person name="Marabella R."/>
            <person name="Maru K."/>
            <person name="Matthews C."/>
            <person name="Mauceli E."/>
            <person name="Mccarthy M."/>
            <person name="Mcdonough S."/>
            <person name="Mcghee T."/>
            <person name="Meldrim J."/>
            <person name="Meneus L."/>
            <person name="Mesirov J."/>
            <person name="Mihalev A."/>
            <person name="Mihova T."/>
            <person name="Mikkelsen T."/>
            <person name="Mlenga V."/>
            <person name="Moru K."/>
            <person name="Mozes J."/>
            <person name="Mulrain L."/>
            <person name="Munson G."/>
            <person name="Naylor J."/>
            <person name="Newes C."/>
            <person name="Nguyen C."/>
            <person name="Nguyen N."/>
            <person name="Nguyen T."/>
            <person name="Nicol R."/>
            <person name="Nielsen C."/>
            <person name="Nizzari M."/>
            <person name="Norbu C."/>
            <person name="Norbu N."/>
            <person name="O'donnell P."/>
            <person name="Okoawo O."/>
            <person name="O'leary S."/>
            <person name="Omotosho B."/>
            <person name="O'neill K."/>
            <person name="Osman S."/>
            <person name="Parker S."/>
            <person name="Perrin D."/>
            <person name="Phunkhang P."/>
            <person name="Piqani B."/>
            <person name="Purcell S."/>
            <person name="Rachupka T."/>
            <person name="Ramasamy U."/>
            <person name="Rameau R."/>
            <person name="Ray V."/>
            <person name="Raymond C."/>
            <person name="Retta R."/>
            <person name="Richardson S."/>
            <person name="Rise C."/>
            <person name="Rodriguez J."/>
            <person name="Rogers J."/>
            <person name="Rogov P."/>
            <person name="Rutman M."/>
            <person name="Schupbach R."/>
            <person name="Seaman C."/>
            <person name="Settipalli S."/>
            <person name="Sharpe T."/>
            <person name="Sheridan J."/>
            <person name="Sherpa N."/>
            <person name="Shi J."/>
            <person name="Smirnov S."/>
            <person name="Smith C."/>
            <person name="Sougnez C."/>
            <person name="Spencer B."/>
            <person name="Stalker J."/>
            <person name="Stange-thomann N."/>
            <person name="Stavropoulos S."/>
            <person name="Stetson K."/>
            <person name="Stone C."/>
            <person name="Stone S."/>
            <person name="Stubbs M."/>
            <person name="Talamas J."/>
            <person name="Tchuinga P."/>
            <person name="Tenzing P."/>
            <person name="Tesfaye S."/>
            <person name="Theodore J."/>
            <person name="Thoulutsang Y."/>
            <person name="Topham K."/>
            <person name="Towey S."/>
            <person name="Tsamla T."/>
            <person name="Tsomo N."/>
            <person name="Vallee D."/>
            <person name="Vassiliev H."/>
            <person name="Venkataraman V."/>
            <person name="Vinson J."/>
            <person name="Vo A."/>
            <person name="Wade C."/>
            <person name="Wang S."/>
            <person name="Wangchuk T."/>
            <person name="Wangdi T."/>
            <person name="Whittaker C."/>
            <person name="Wilkinson J."/>
            <person name="Wu Y."/>
            <person name="Wyman D."/>
            <person name="Yadav S."/>
            <person name="Yang S."/>
            <person name="Yang X."/>
            <person name="Yeager S."/>
            <person name="Yee E."/>
            <person name="Young G."/>
            <person name="Zainoun J."/>
            <person name="Zembeck L."/>
            <person name="Zimmer A."/>
            <person name="Zody M."/>
            <person name="Lander E."/>
        </authorList>
    </citation>
    <scope>NUCLEOTIDE SEQUENCE [LARGE SCALE GENOMIC DNA]</scope>
</reference>
<evidence type="ECO:0000313" key="3">
    <source>
        <dbReference type="Proteomes" id="UP000007875"/>
    </source>
</evidence>
<evidence type="ECO:0000256" key="1">
    <source>
        <dbReference type="SAM" id="SignalP"/>
    </source>
</evidence>
<proteinExistence type="predicted"/>
<protein>
    <submittedName>
        <fullName evidence="2">Uncharacterized protein</fullName>
    </submittedName>
</protein>
<keyword evidence="1" id="KW-0732">Signal</keyword>
<dbReference type="Proteomes" id="UP000007875">
    <property type="component" value="Unassembled WGS sequence"/>
</dbReference>
<dbReference type="AlphaFoldDB" id="H2YQJ5"/>
<accession>H2YQJ5</accession>
<organism evidence="2 3">
    <name type="scientific">Ciona savignyi</name>
    <name type="common">Pacific transparent sea squirt</name>
    <dbReference type="NCBI Taxonomy" id="51511"/>
    <lineage>
        <taxon>Eukaryota</taxon>
        <taxon>Metazoa</taxon>
        <taxon>Chordata</taxon>
        <taxon>Tunicata</taxon>
        <taxon>Ascidiacea</taxon>
        <taxon>Phlebobranchia</taxon>
        <taxon>Cionidae</taxon>
        <taxon>Ciona</taxon>
    </lineage>
</organism>
<evidence type="ECO:0000313" key="2">
    <source>
        <dbReference type="Ensembl" id="ENSCSAVP00000007603.1"/>
    </source>
</evidence>
<dbReference type="InParanoid" id="H2YQJ5"/>
<keyword evidence="3" id="KW-1185">Reference proteome</keyword>